<gene>
    <name evidence="8" type="ORF">MEI_00539</name>
</gene>
<dbReference type="PRINTS" id="PR00690">
    <property type="entry name" value="ADHESNFAMILY"/>
</dbReference>
<dbReference type="InterPro" id="IPR006128">
    <property type="entry name" value="Lipoprotein_PsaA-like"/>
</dbReference>
<feature type="signal peptide" evidence="7">
    <location>
        <begin position="1"/>
        <end position="29"/>
    </location>
</feature>
<evidence type="ECO:0000256" key="6">
    <source>
        <dbReference type="RuleBase" id="RU003512"/>
    </source>
</evidence>
<proteinExistence type="inferred from homology"/>
<evidence type="ECO:0000256" key="7">
    <source>
        <dbReference type="SAM" id="SignalP"/>
    </source>
</evidence>
<evidence type="ECO:0000256" key="4">
    <source>
        <dbReference type="ARBA" id="ARBA00022723"/>
    </source>
</evidence>
<dbReference type="PRINTS" id="PR00691">
    <property type="entry name" value="ADHESINB"/>
</dbReference>
<protein>
    <recommendedName>
        <fullName evidence="10">ABC transporter, periplasmic binding protein</fullName>
    </recommendedName>
</protein>
<dbReference type="RefSeq" id="WP_004862123.1">
    <property type="nucleotide sequence ID" value="NZ_JH725044.1"/>
</dbReference>
<evidence type="ECO:0000256" key="1">
    <source>
        <dbReference type="ARBA" id="ARBA00004196"/>
    </source>
</evidence>
<dbReference type="PANTHER" id="PTHR42953:SF1">
    <property type="entry name" value="METAL-BINDING PROTEIN HI_0362-RELATED"/>
    <property type="match status" value="1"/>
</dbReference>
<evidence type="ECO:0000256" key="2">
    <source>
        <dbReference type="ARBA" id="ARBA00011028"/>
    </source>
</evidence>
<keyword evidence="4" id="KW-0479">Metal-binding</keyword>
<sequence length="311" mass="34603">MPKLIQQFFLLRTLLLLVLLAFFPFSASAHNNIKVVVSFSILADLVKNVGGDHISITTLVGRNANTHTYEPTPHDAKILRKAHIIFINGLHLEGFINRLITASDTKALLVEVSNNISPLEIKNKEQSAKQHHHHSDTDPHAWQTIPNVEIYIKNIATAFCKIDQQSCTSYRKNSEAYIQKLKATQKILKTKIATIPKDKRVIITSHDAFGYFAQEYDFIILAPQSASTETEATAADVAKLIKQIKANKAAALFVENISNPRLIKQISRETGLKIGGTLYSDALSDENGPAATYLNMMEHNVNTIIDAITKH</sequence>
<keyword evidence="9" id="KW-1185">Reference proteome</keyword>
<dbReference type="InterPro" id="IPR006127">
    <property type="entry name" value="ZnuA-like"/>
</dbReference>
<comment type="subcellular location">
    <subcellularLocation>
        <location evidence="1">Cell envelope</location>
    </subcellularLocation>
</comment>
<name>A0ABP2QUL5_BARVI</name>
<evidence type="ECO:0000313" key="9">
    <source>
        <dbReference type="Proteomes" id="UP000008948"/>
    </source>
</evidence>
<dbReference type="Pfam" id="PF01297">
    <property type="entry name" value="ZnuA"/>
    <property type="match status" value="1"/>
</dbReference>
<organism evidence="8 9">
    <name type="scientific">Bartonella vinsonii subsp. arupensis Pm136co</name>
    <dbReference type="NCBI Taxonomy" id="1094561"/>
    <lineage>
        <taxon>Bacteria</taxon>
        <taxon>Pseudomonadati</taxon>
        <taxon>Pseudomonadota</taxon>
        <taxon>Alphaproteobacteria</taxon>
        <taxon>Hyphomicrobiales</taxon>
        <taxon>Bartonellaceae</taxon>
        <taxon>Bartonella</taxon>
    </lineage>
</organism>
<dbReference type="InterPro" id="IPR006129">
    <property type="entry name" value="AdhesinB"/>
</dbReference>
<dbReference type="PANTHER" id="PTHR42953">
    <property type="entry name" value="HIGH-AFFINITY ZINC UPTAKE SYSTEM PROTEIN ZNUA-RELATED"/>
    <property type="match status" value="1"/>
</dbReference>
<dbReference type="Proteomes" id="UP000008948">
    <property type="component" value="Unassembled WGS sequence"/>
</dbReference>
<accession>A0ABP2QUL5</accession>
<dbReference type="EMBL" id="AIMH01000013">
    <property type="protein sequence ID" value="EJF98450.1"/>
    <property type="molecule type" value="Genomic_DNA"/>
</dbReference>
<comment type="similarity">
    <text evidence="2 6">Belongs to the bacterial solute-binding protein 9 family.</text>
</comment>
<evidence type="ECO:0008006" key="10">
    <source>
        <dbReference type="Google" id="ProtNLM"/>
    </source>
</evidence>
<reference evidence="8 9" key="1">
    <citation type="submission" date="2012-03" db="EMBL/GenBank/DDBJ databases">
        <title>The Genome Sequence of Bartonella vinsonii subsp. arupensis str. Pm136co.</title>
        <authorList>
            <consortium name="The Broad Institute Genome Sequencing Platform"/>
            <consortium name="The Broad Institute Genome Sequencing Center for Infectious Disease"/>
            <person name="Feldgarden M."/>
            <person name="Kirby J."/>
            <person name="Kosoy M."/>
            <person name="Birtles R."/>
            <person name="Probert W.S."/>
            <person name="Chiaraviglio L."/>
            <person name="Young S.K."/>
            <person name="Zeng Q."/>
            <person name="Gargeya S."/>
            <person name="Fitzgerald M."/>
            <person name="Haas B."/>
            <person name="Abouelleil A."/>
            <person name="Alvarado L."/>
            <person name="Arachchi H.M."/>
            <person name="Berlin A."/>
            <person name="Chapman S.B."/>
            <person name="Gearin G."/>
            <person name="Goldberg J."/>
            <person name="Griggs A."/>
            <person name="Gujja S."/>
            <person name="Hansen M."/>
            <person name="Heiman D."/>
            <person name="Howarth C."/>
            <person name="Larimer J."/>
            <person name="Lui A."/>
            <person name="MacDonald P.J.P."/>
            <person name="McCowen C."/>
            <person name="Montmayeur A."/>
            <person name="Murphy C."/>
            <person name="Neiman D."/>
            <person name="Pearson M."/>
            <person name="Priest M."/>
            <person name="Roberts A."/>
            <person name="Saif S."/>
            <person name="Shea T."/>
            <person name="Sisk P."/>
            <person name="Stolte C."/>
            <person name="Sykes S."/>
            <person name="Wortman J."/>
            <person name="Nusbaum C."/>
            <person name="Birren B."/>
        </authorList>
    </citation>
    <scope>NUCLEOTIDE SEQUENCE [LARGE SCALE GENOMIC DNA]</scope>
    <source>
        <strain evidence="8 9">Pm136co</strain>
    </source>
</reference>
<evidence type="ECO:0000313" key="8">
    <source>
        <dbReference type="EMBL" id="EJF98450.1"/>
    </source>
</evidence>
<keyword evidence="5 7" id="KW-0732">Signal</keyword>
<keyword evidence="3 6" id="KW-0813">Transport</keyword>
<dbReference type="SUPFAM" id="SSF53807">
    <property type="entry name" value="Helical backbone' metal receptor"/>
    <property type="match status" value="1"/>
</dbReference>
<comment type="caution">
    <text evidence="8">The sequence shown here is derived from an EMBL/GenBank/DDBJ whole genome shotgun (WGS) entry which is preliminary data.</text>
</comment>
<evidence type="ECO:0000256" key="3">
    <source>
        <dbReference type="ARBA" id="ARBA00022448"/>
    </source>
</evidence>
<dbReference type="InterPro" id="IPR050492">
    <property type="entry name" value="Bact_metal-bind_prot9"/>
</dbReference>
<dbReference type="Gene3D" id="3.40.50.1980">
    <property type="entry name" value="Nitrogenase molybdenum iron protein domain"/>
    <property type="match status" value="2"/>
</dbReference>
<evidence type="ECO:0000256" key="5">
    <source>
        <dbReference type="ARBA" id="ARBA00022729"/>
    </source>
</evidence>
<feature type="chain" id="PRO_5046735344" description="ABC transporter, periplasmic binding protein" evidence="7">
    <location>
        <begin position="30"/>
        <end position="311"/>
    </location>
</feature>